<feature type="transmembrane region" description="Helical" evidence="1">
    <location>
        <begin position="92"/>
        <end position="112"/>
    </location>
</feature>
<proteinExistence type="predicted"/>
<dbReference type="AlphaFoldDB" id="A0A1G2Q0X6"/>
<comment type="caution">
    <text evidence="3">The sequence shown here is derived from an EMBL/GenBank/DDBJ whole genome shotgun (WGS) entry which is preliminary data.</text>
</comment>
<sequence>MSWIGWATIGYFFNSIVAVVDKSLLGQKRMDNPAVYTFAISCLGLLALLLIPFGWQNPTLWGWVYGLISGACFTIALYIMFTVLKTGEASRIPAFIGSLNPIFVFTGSFILIGERLMPWHLAAFLVLVMGGFLMVGGPGGLNRRSIVLATLSSLVFGLAFVLLKLTFSEATFVTGLIVSRFGAFLTGLLLLLIPGTWASFGHMVGKTSNGLKFSFIGGQASGAIAGVLNSYAVSLASVTLVEALQGMQYVFILILALLVSYKWPQLLREEFSKSALIRKACGIILIAGGLWWLSWG</sequence>
<keyword evidence="1" id="KW-0472">Membrane</keyword>
<dbReference type="Proteomes" id="UP000178936">
    <property type="component" value="Unassembled WGS sequence"/>
</dbReference>
<keyword evidence="1" id="KW-0812">Transmembrane</keyword>
<evidence type="ECO:0000313" key="4">
    <source>
        <dbReference type="Proteomes" id="UP000178936"/>
    </source>
</evidence>
<evidence type="ECO:0000259" key="2">
    <source>
        <dbReference type="Pfam" id="PF00892"/>
    </source>
</evidence>
<accession>A0A1G2Q0X6</accession>
<feature type="transmembrane region" description="Helical" evidence="1">
    <location>
        <begin position="6"/>
        <end position="25"/>
    </location>
</feature>
<feature type="transmembrane region" description="Helical" evidence="1">
    <location>
        <begin position="118"/>
        <end position="135"/>
    </location>
</feature>
<name>A0A1G2Q0X6_9BACT</name>
<dbReference type="SUPFAM" id="SSF103481">
    <property type="entry name" value="Multidrug resistance efflux transporter EmrE"/>
    <property type="match status" value="1"/>
</dbReference>
<dbReference type="Pfam" id="PF00892">
    <property type="entry name" value="EamA"/>
    <property type="match status" value="1"/>
</dbReference>
<feature type="transmembrane region" description="Helical" evidence="1">
    <location>
        <begin position="34"/>
        <end position="55"/>
    </location>
</feature>
<feature type="transmembrane region" description="Helical" evidence="1">
    <location>
        <begin position="276"/>
        <end position="295"/>
    </location>
</feature>
<feature type="transmembrane region" description="Helical" evidence="1">
    <location>
        <begin position="173"/>
        <end position="193"/>
    </location>
</feature>
<gene>
    <name evidence="3" type="ORF">A2226_00815</name>
</gene>
<feature type="domain" description="EamA" evidence="2">
    <location>
        <begin position="2"/>
        <end position="135"/>
    </location>
</feature>
<dbReference type="InterPro" id="IPR000620">
    <property type="entry name" value="EamA_dom"/>
</dbReference>
<dbReference type="EMBL" id="MHTB01000054">
    <property type="protein sequence ID" value="OHA54238.1"/>
    <property type="molecule type" value="Genomic_DNA"/>
</dbReference>
<reference evidence="3 4" key="1">
    <citation type="journal article" date="2016" name="Nat. Commun.">
        <title>Thousands of microbial genomes shed light on interconnected biogeochemical processes in an aquifer system.</title>
        <authorList>
            <person name="Anantharaman K."/>
            <person name="Brown C.T."/>
            <person name="Hug L.A."/>
            <person name="Sharon I."/>
            <person name="Castelle C.J."/>
            <person name="Probst A.J."/>
            <person name="Thomas B.C."/>
            <person name="Singh A."/>
            <person name="Wilkins M.J."/>
            <person name="Karaoz U."/>
            <person name="Brodie E.L."/>
            <person name="Williams K.H."/>
            <person name="Hubbard S.S."/>
            <person name="Banfield J.F."/>
        </authorList>
    </citation>
    <scope>NUCLEOTIDE SEQUENCE [LARGE SCALE GENOMIC DNA]</scope>
</reference>
<feature type="transmembrane region" description="Helical" evidence="1">
    <location>
        <begin position="147"/>
        <end position="167"/>
    </location>
</feature>
<keyword evidence="1" id="KW-1133">Transmembrane helix</keyword>
<evidence type="ECO:0000256" key="1">
    <source>
        <dbReference type="SAM" id="Phobius"/>
    </source>
</evidence>
<feature type="transmembrane region" description="Helical" evidence="1">
    <location>
        <begin position="61"/>
        <end position="80"/>
    </location>
</feature>
<organism evidence="3 4">
    <name type="scientific">Candidatus Veblenbacteria bacterium RIFOXYA2_FULL_43_9</name>
    <dbReference type="NCBI Taxonomy" id="1802425"/>
    <lineage>
        <taxon>Bacteria</taxon>
        <taxon>Candidatus Vebleniibacteriota</taxon>
    </lineage>
</organism>
<dbReference type="InterPro" id="IPR037185">
    <property type="entry name" value="EmrE-like"/>
</dbReference>
<dbReference type="GO" id="GO:0016020">
    <property type="term" value="C:membrane"/>
    <property type="evidence" value="ECO:0007669"/>
    <property type="project" value="InterPro"/>
</dbReference>
<feature type="transmembrane region" description="Helical" evidence="1">
    <location>
        <begin position="246"/>
        <end position="264"/>
    </location>
</feature>
<protein>
    <recommendedName>
        <fullName evidence="2">EamA domain-containing protein</fullName>
    </recommendedName>
</protein>
<feature type="transmembrane region" description="Helical" evidence="1">
    <location>
        <begin position="213"/>
        <end position="234"/>
    </location>
</feature>
<evidence type="ECO:0000313" key="3">
    <source>
        <dbReference type="EMBL" id="OHA54238.1"/>
    </source>
</evidence>